<dbReference type="PANTHER" id="PTHR20963:SF51">
    <property type="entry name" value="MULTIPLE INOSITOL POLYPHOSPHATE PHOSPHATASE 1"/>
    <property type="match status" value="1"/>
</dbReference>
<dbReference type="Proteomes" id="UP000079169">
    <property type="component" value="Unplaced"/>
</dbReference>
<gene>
    <name evidence="3" type="primary">LOC103506665</name>
</gene>
<dbReference type="STRING" id="121845.A0A3Q0IMF1"/>
<keyword evidence="2" id="KW-1185">Reference proteome</keyword>
<dbReference type="SUPFAM" id="SSF53254">
    <property type="entry name" value="Phosphoglycerate mutase-like"/>
    <property type="match status" value="1"/>
</dbReference>
<dbReference type="GO" id="GO:0003993">
    <property type="term" value="F:acid phosphatase activity"/>
    <property type="evidence" value="ECO:0007669"/>
    <property type="project" value="TreeGrafter"/>
</dbReference>
<dbReference type="InterPro" id="IPR000560">
    <property type="entry name" value="His_Pase_clade-2"/>
</dbReference>
<dbReference type="KEGG" id="dci:103506665"/>
<protein>
    <submittedName>
        <fullName evidence="3">Multiple inositol polyphosphate phosphatase 1-like</fullName>
    </submittedName>
</protein>
<dbReference type="RefSeq" id="XP_026677464.1">
    <property type="nucleotide sequence ID" value="XM_026821663.1"/>
</dbReference>
<sequence length="199" mass="23209">MYTTCAFETAWHPEFESPWCTIFSRQDLELLEYNEDVDYYWIDGHGYPLTGNIACVAFQDMFNHMSADSSRDVVFYFTHSGTLLKVLTHLAIYNDSAPLTHNSFHRMKNRKWRVGRIDAFGTNLVFAKYTCQDEDYLLTLHQEKPVVLPGCTSPLCPLATLERTYHKSLHECHFEEMCRYEGDKTGESLRDDNTDHDEL</sequence>
<dbReference type="GO" id="GO:0052745">
    <property type="term" value="F:inositol phosphate phosphatase activity"/>
    <property type="evidence" value="ECO:0007669"/>
    <property type="project" value="TreeGrafter"/>
</dbReference>
<evidence type="ECO:0000313" key="3">
    <source>
        <dbReference type="RefSeq" id="XP_026677464.1"/>
    </source>
</evidence>
<dbReference type="PANTHER" id="PTHR20963">
    <property type="entry name" value="MULTIPLE INOSITOL POLYPHOSPHATE PHOSPHATASE-RELATED"/>
    <property type="match status" value="1"/>
</dbReference>
<keyword evidence="1" id="KW-0378">Hydrolase</keyword>
<dbReference type="PaxDb" id="121845-A0A3Q0IMF1"/>
<accession>A0A3Q0IMF1</accession>
<name>A0A3Q0IMF1_DIACI</name>
<dbReference type="Gene3D" id="3.40.50.1240">
    <property type="entry name" value="Phosphoglycerate mutase-like"/>
    <property type="match status" value="1"/>
</dbReference>
<evidence type="ECO:0000313" key="2">
    <source>
        <dbReference type="Proteomes" id="UP000079169"/>
    </source>
</evidence>
<evidence type="ECO:0000256" key="1">
    <source>
        <dbReference type="ARBA" id="ARBA00022801"/>
    </source>
</evidence>
<dbReference type="GeneID" id="103506665"/>
<dbReference type="Pfam" id="PF00328">
    <property type="entry name" value="His_Phos_2"/>
    <property type="match status" value="1"/>
</dbReference>
<proteinExistence type="predicted"/>
<dbReference type="AlphaFoldDB" id="A0A3Q0IMF1"/>
<organism evidence="2 3">
    <name type="scientific">Diaphorina citri</name>
    <name type="common">Asian citrus psyllid</name>
    <dbReference type="NCBI Taxonomy" id="121845"/>
    <lineage>
        <taxon>Eukaryota</taxon>
        <taxon>Metazoa</taxon>
        <taxon>Ecdysozoa</taxon>
        <taxon>Arthropoda</taxon>
        <taxon>Hexapoda</taxon>
        <taxon>Insecta</taxon>
        <taxon>Pterygota</taxon>
        <taxon>Neoptera</taxon>
        <taxon>Paraneoptera</taxon>
        <taxon>Hemiptera</taxon>
        <taxon>Sternorrhyncha</taxon>
        <taxon>Psylloidea</taxon>
        <taxon>Psyllidae</taxon>
        <taxon>Diaphorininae</taxon>
        <taxon>Diaphorina</taxon>
    </lineage>
</organism>
<dbReference type="CDD" id="cd07061">
    <property type="entry name" value="HP_HAP_like"/>
    <property type="match status" value="1"/>
</dbReference>
<dbReference type="InterPro" id="IPR029033">
    <property type="entry name" value="His_PPase_superfam"/>
</dbReference>
<reference evidence="3" key="1">
    <citation type="submission" date="2025-08" db="UniProtKB">
        <authorList>
            <consortium name="RefSeq"/>
        </authorList>
    </citation>
    <scope>IDENTIFICATION</scope>
</reference>